<name>A0A4S8JG61_MUSBA</name>
<protein>
    <recommendedName>
        <fullName evidence="2">AMP-activated protein kinase glycogen-binding domain-containing protein</fullName>
    </recommendedName>
</protein>
<dbReference type="PANTHER" id="PTHR47434">
    <property type="entry name" value="PROTEIN PTST HOMOLOG 3, CHLOROPLASTIC"/>
    <property type="match status" value="1"/>
</dbReference>
<keyword evidence="1" id="KW-0175">Coiled coil</keyword>
<comment type="caution">
    <text evidence="3">The sequence shown here is derived from an EMBL/GenBank/DDBJ whole genome shotgun (WGS) entry which is preliminary data.</text>
</comment>
<dbReference type="InterPro" id="IPR032640">
    <property type="entry name" value="AMPK1_CBM"/>
</dbReference>
<evidence type="ECO:0000259" key="2">
    <source>
        <dbReference type="Pfam" id="PF16561"/>
    </source>
</evidence>
<proteinExistence type="predicted"/>
<dbReference type="STRING" id="52838.A0A4S8JG61"/>
<evidence type="ECO:0000313" key="3">
    <source>
        <dbReference type="EMBL" id="THU60850.1"/>
    </source>
</evidence>
<gene>
    <name evidence="3" type="ORF">C4D60_Mb07t17080</name>
</gene>
<feature type="coiled-coil region" evidence="1">
    <location>
        <begin position="377"/>
        <end position="429"/>
    </location>
</feature>
<dbReference type="InterPro" id="IPR013783">
    <property type="entry name" value="Ig-like_fold"/>
</dbReference>
<dbReference type="Gene3D" id="2.60.40.10">
    <property type="entry name" value="Immunoglobulins"/>
    <property type="match status" value="1"/>
</dbReference>
<keyword evidence="4" id="KW-1185">Reference proteome</keyword>
<dbReference type="Pfam" id="PF16561">
    <property type="entry name" value="AMPK1_CBM"/>
    <property type="match status" value="1"/>
</dbReference>
<sequence>MSFPAIPTNRSTKCLKMTCLPLPNPSLVLLSSSSSFCSSRHSCLRCSPPLLSFLLPYPALSPPRRAHELLSPSPFRANDPFVRFSRPSRRSRRRATREEDVSGIMDAGADLEAQIHEFMQKSGNPNDFPTRLELIAAGRYDLVEAITIRGDWLTFGWDSKDKNTVDSDTSALGSTELESDGREILEDSRVSQERFFDNSCGNVVVTNNVLDSEDDPVMAFSSGRSMERESVGTGGGIEGILSRLERERNLFLSIGKKETGWASPRSNKHFQRDTAGDIIASYDKIIVDPSFLNSDLNDPKMHKKAQDLTEAGNGTNALDFDINQIWLRLQHLESDLASALHLLTSRADAVTAGKGQQISTDELHSLSDAWEFQETEIVSAQDKLRSTRARMAALEGKMALEIIEAKKLMEEKKKRVDAAQNALNLLQTVCIVWPNSASEVLLAGSFDGWNSQRRMESSGWGIFSLYLKLYPGRYEIKFIVDGVWKIDPLRPLVHNNGHENNLLIIT</sequence>
<evidence type="ECO:0000313" key="4">
    <source>
        <dbReference type="Proteomes" id="UP000317650"/>
    </source>
</evidence>
<accession>A0A4S8JG61</accession>
<organism evidence="3 4">
    <name type="scientific">Musa balbisiana</name>
    <name type="common">Banana</name>
    <dbReference type="NCBI Taxonomy" id="52838"/>
    <lineage>
        <taxon>Eukaryota</taxon>
        <taxon>Viridiplantae</taxon>
        <taxon>Streptophyta</taxon>
        <taxon>Embryophyta</taxon>
        <taxon>Tracheophyta</taxon>
        <taxon>Spermatophyta</taxon>
        <taxon>Magnoliopsida</taxon>
        <taxon>Liliopsida</taxon>
        <taxon>Zingiberales</taxon>
        <taxon>Musaceae</taxon>
        <taxon>Musa</taxon>
    </lineage>
</organism>
<dbReference type="EMBL" id="PYDT01000005">
    <property type="protein sequence ID" value="THU60850.1"/>
    <property type="molecule type" value="Genomic_DNA"/>
</dbReference>
<evidence type="ECO:0000256" key="1">
    <source>
        <dbReference type="SAM" id="Coils"/>
    </source>
</evidence>
<dbReference type="PANTHER" id="PTHR47434:SF1">
    <property type="entry name" value="PROTEIN PTST HOMOLOG 2, CHLOROPLASTIC"/>
    <property type="match status" value="1"/>
</dbReference>
<dbReference type="CDD" id="cd02859">
    <property type="entry name" value="E_set_AMPKbeta_like_N"/>
    <property type="match status" value="1"/>
</dbReference>
<dbReference type="InterPro" id="IPR014756">
    <property type="entry name" value="Ig_E-set"/>
</dbReference>
<dbReference type="SUPFAM" id="SSF81296">
    <property type="entry name" value="E set domains"/>
    <property type="match status" value="1"/>
</dbReference>
<dbReference type="GO" id="GO:0009507">
    <property type="term" value="C:chloroplast"/>
    <property type="evidence" value="ECO:0007669"/>
    <property type="project" value="UniProtKB-ARBA"/>
</dbReference>
<feature type="domain" description="AMP-activated protein kinase glycogen-binding" evidence="2">
    <location>
        <begin position="429"/>
        <end position="505"/>
    </location>
</feature>
<dbReference type="Proteomes" id="UP000317650">
    <property type="component" value="Chromosome 7"/>
</dbReference>
<reference evidence="3 4" key="1">
    <citation type="journal article" date="2019" name="Nat. Plants">
        <title>Genome sequencing of Musa balbisiana reveals subgenome evolution and function divergence in polyploid bananas.</title>
        <authorList>
            <person name="Yao X."/>
        </authorList>
    </citation>
    <scope>NUCLEOTIDE SEQUENCE [LARGE SCALE GENOMIC DNA]</scope>
    <source>
        <strain evidence="4">cv. DH-PKW</strain>
        <tissue evidence="3">Leaves</tissue>
    </source>
</reference>
<dbReference type="AlphaFoldDB" id="A0A4S8JG61"/>